<dbReference type="InterPro" id="IPR036388">
    <property type="entry name" value="WH-like_DNA-bd_sf"/>
</dbReference>
<dbReference type="SUPFAM" id="SSF46785">
    <property type="entry name" value="Winged helix' DNA-binding domain"/>
    <property type="match status" value="1"/>
</dbReference>
<dbReference type="PROSITE" id="PS50931">
    <property type="entry name" value="HTH_LYSR"/>
    <property type="match status" value="1"/>
</dbReference>
<protein>
    <submittedName>
        <fullName evidence="7">LysR family transcriptional regulator</fullName>
    </submittedName>
</protein>
<dbReference type="SUPFAM" id="SSF53850">
    <property type="entry name" value="Periplasmic binding protein-like II"/>
    <property type="match status" value="1"/>
</dbReference>
<proteinExistence type="inferred from homology"/>
<evidence type="ECO:0000313" key="8">
    <source>
        <dbReference type="Proteomes" id="UP000288789"/>
    </source>
</evidence>
<dbReference type="PRINTS" id="PR00039">
    <property type="entry name" value="HTHLYSR"/>
</dbReference>
<dbReference type="InterPro" id="IPR000847">
    <property type="entry name" value="LysR_HTH_N"/>
</dbReference>
<organism evidence="7 8">
    <name type="scientific">Pseudidiomarina gelatinasegens</name>
    <dbReference type="NCBI Taxonomy" id="2487740"/>
    <lineage>
        <taxon>Bacteria</taxon>
        <taxon>Pseudomonadati</taxon>
        <taxon>Pseudomonadota</taxon>
        <taxon>Gammaproteobacteria</taxon>
        <taxon>Alteromonadales</taxon>
        <taxon>Idiomarinaceae</taxon>
        <taxon>Pseudidiomarina</taxon>
    </lineage>
</organism>
<dbReference type="InterPro" id="IPR036390">
    <property type="entry name" value="WH_DNA-bd_sf"/>
</dbReference>
<dbReference type="OrthoDB" id="9803735at2"/>
<keyword evidence="4" id="KW-0010">Activator</keyword>
<evidence type="ECO:0000256" key="3">
    <source>
        <dbReference type="ARBA" id="ARBA00023125"/>
    </source>
</evidence>
<accession>A0A443YYX2</accession>
<dbReference type="Proteomes" id="UP000288789">
    <property type="component" value="Unassembled WGS sequence"/>
</dbReference>
<comment type="caution">
    <text evidence="7">The sequence shown here is derived from an EMBL/GenBank/DDBJ whole genome shotgun (WGS) entry which is preliminary data.</text>
</comment>
<dbReference type="GO" id="GO:0003700">
    <property type="term" value="F:DNA-binding transcription factor activity"/>
    <property type="evidence" value="ECO:0007669"/>
    <property type="project" value="InterPro"/>
</dbReference>
<keyword evidence="2" id="KW-0805">Transcription regulation</keyword>
<reference evidence="7 8" key="1">
    <citation type="submission" date="2018-12" db="EMBL/GenBank/DDBJ databases">
        <authorList>
            <person name="Li A."/>
            <person name="Zhang M."/>
            <person name="Zhu H."/>
        </authorList>
    </citation>
    <scope>NUCLEOTIDE SEQUENCE [LARGE SCALE GENOMIC DNA]</scope>
    <source>
        <strain evidence="7 8">R04H25</strain>
    </source>
</reference>
<evidence type="ECO:0000259" key="6">
    <source>
        <dbReference type="PROSITE" id="PS50931"/>
    </source>
</evidence>
<sequence length="283" mass="31436">MDLRQLNYFVAVYENGSISAAARACHVAQPSLSAALQQLEDELGTTLFVRQSRGVTPTEDGERLYGHAGRLLSQMQSLKASFRHSVARVQFRLGLIRALGVERMSQLLREFSAGVEGLELHLVEPDDDADARIITPKMLKAGEQFLPIWTDCFLIALPAGHPLALKQSLQLEDFDGLALIKRTPCDAWSQFYPELIRNGIQPDIRADIHTIEYALGLVSAGIGAALVPDFEVLHDRQDVVLRPIKGINLQRTIGLAYPRSKAGQPALDWLRVLCQQRSYEPSE</sequence>
<name>A0A443YYX2_9GAMM</name>
<evidence type="ECO:0000313" key="7">
    <source>
        <dbReference type="EMBL" id="RWU09358.1"/>
    </source>
</evidence>
<evidence type="ECO:0000256" key="5">
    <source>
        <dbReference type="ARBA" id="ARBA00023163"/>
    </source>
</evidence>
<keyword evidence="8" id="KW-1185">Reference proteome</keyword>
<dbReference type="Gene3D" id="3.40.190.10">
    <property type="entry name" value="Periplasmic binding protein-like II"/>
    <property type="match status" value="2"/>
</dbReference>
<dbReference type="GO" id="GO:0003677">
    <property type="term" value="F:DNA binding"/>
    <property type="evidence" value="ECO:0007669"/>
    <property type="project" value="UniProtKB-KW"/>
</dbReference>
<comment type="similarity">
    <text evidence="1">Belongs to the LysR transcriptional regulatory family.</text>
</comment>
<keyword evidence="5" id="KW-0804">Transcription</keyword>
<feature type="domain" description="HTH lysR-type" evidence="6">
    <location>
        <begin position="1"/>
        <end position="58"/>
    </location>
</feature>
<dbReference type="CDD" id="cd05466">
    <property type="entry name" value="PBP2_LTTR_substrate"/>
    <property type="match status" value="1"/>
</dbReference>
<evidence type="ECO:0000256" key="4">
    <source>
        <dbReference type="ARBA" id="ARBA00023159"/>
    </source>
</evidence>
<dbReference type="EMBL" id="RSFE01000006">
    <property type="protein sequence ID" value="RWU09358.1"/>
    <property type="molecule type" value="Genomic_DNA"/>
</dbReference>
<evidence type="ECO:0000256" key="1">
    <source>
        <dbReference type="ARBA" id="ARBA00009437"/>
    </source>
</evidence>
<dbReference type="Pfam" id="PF00126">
    <property type="entry name" value="HTH_1"/>
    <property type="match status" value="1"/>
</dbReference>
<dbReference type="InterPro" id="IPR005119">
    <property type="entry name" value="LysR_subst-bd"/>
</dbReference>
<dbReference type="PANTHER" id="PTHR30346:SF26">
    <property type="entry name" value="HYDROGEN PEROXIDE-INDUCIBLE GENES ACTIVATOR"/>
    <property type="match status" value="1"/>
</dbReference>
<keyword evidence="3" id="KW-0238">DNA-binding</keyword>
<gene>
    <name evidence="7" type="ORF">EGC76_09190</name>
</gene>
<dbReference type="AlphaFoldDB" id="A0A443YYX2"/>
<evidence type="ECO:0000256" key="2">
    <source>
        <dbReference type="ARBA" id="ARBA00023015"/>
    </source>
</evidence>
<dbReference type="RefSeq" id="WP_128352696.1">
    <property type="nucleotide sequence ID" value="NZ_CAXBCQ010000005.1"/>
</dbReference>
<dbReference type="Gene3D" id="1.10.10.10">
    <property type="entry name" value="Winged helix-like DNA-binding domain superfamily/Winged helix DNA-binding domain"/>
    <property type="match status" value="1"/>
</dbReference>
<dbReference type="FunFam" id="1.10.10.10:FF:000001">
    <property type="entry name" value="LysR family transcriptional regulator"/>
    <property type="match status" value="1"/>
</dbReference>
<dbReference type="PANTHER" id="PTHR30346">
    <property type="entry name" value="TRANSCRIPTIONAL DUAL REGULATOR HCAR-RELATED"/>
    <property type="match status" value="1"/>
</dbReference>
<dbReference type="GO" id="GO:0032993">
    <property type="term" value="C:protein-DNA complex"/>
    <property type="evidence" value="ECO:0007669"/>
    <property type="project" value="TreeGrafter"/>
</dbReference>
<dbReference type="Pfam" id="PF03466">
    <property type="entry name" value="LysR_substrate"/>
    <property type="match status" value="1"/>
</dbReference>